<dbReference type="InterPro" id="IPR005225">
    <property type="entry name" value="Small_GTP-bd"/>
</dbReference>
<evidence type="ECO:0000256" key="5">
    <source>
        <dbReference type="ARBA" id="ARBA00022540"/>
    </source>
</evidence>
<sequence>GFGGGRGGRPGGARRGPRRRRRPVEELEAQELTHYTPSNAPVPDGEIIVERGATAQELGPKLNRSGADVVRFLFEQGEMVTATASLTDDMIELFAAELGAQIRLVDPGEEQEAELQAKYFADDEEEDDSSLRPRPPVVTVMGHVDHGKTLLLDRIRESNVVAGEAGGITQHIGAYQVEYNGQLITFIDTPGHEAFTAMRARGAEVTDIVILVVAADDGVMPQTREALAHAKASGKPIIVAINKIDREDADPNRVMQQLSELELVPEAWGGDTIMVEVSALQNLGVDDVLEQVLLVAELEELKANPEGRARGVVLEANLDARQGPVATVIVQSGTLRVGDPVVAGAAWGRVKALIDDHGDNVKEAPPAMPVLVLNFDTVPDAGDELRVVEKGRTARDIAEQREQRFRAAGLRRTSSATGTGAKLEDIFEQIQRGETATLNLVLKADTQGSLEAVSESLRKLERDEVKLSFVHRAAGGITANDVTLAAASNATIIGFNVRPDRGARELAEAENVEIRTYEIIYKLLEDIESAMVGMLSPEYEEVVTGDAEVREVFRVPRIGAVAGCYVLNGVITRGSKVRFLRDGVIIWKGAITSLRRFKEDVREVAAGFECGIGLSNNQDLQEGDVIETFEEREIPRT</sequence>
<dbReference type="InterPro" id="IPR015760">
    <property type="entry name" value="TIF_IF2"/>
</dbReference>
<dbReference type="SUPFAM" id="SSF52540">
    <property type="entry name" value="P-loop containing nucleoside triphosphate hydrolases"/>
    <property type="match status" value="1"/>
</dbReference>
<dbReference type="CDD" id="cd01887">
    <property type="entry name" value="IF2_eIF5B"/>
    <property type="match status" value="1"/>
</dbReference>
<protein>
    <recommendedName>
        <fullName evidence="3 10">Translation initiation factor IF-2</fullName>
    </recommendedName>
</protein>
<evidence type="ECO:0000259" key="14">
    <source>
        <dbReference type="PROSITE" id="PS51722"/>
    </source>
</evidence>
<dbReference type="InterPro" id="IPR009000">
    <property type="entry name" value="Transl_B-barrel_sf"/>
</dbReference>
<name>A0ABW9QZD9_9ACTN</name>
<evidence type="ECO:0000313" key="16">
    <source>
        <dbReference type="Proteomes" id="UP000437736"/>
    </source>
</evidence>
<comment type="similarity">
    <text evidence="2 11">Belongs to the TRAFAC class translation factor GTPase superfamily. Classic translation factor GTPase family. IF-2 subfamily.</text>
</comment>
<keyword evidence="16" id="KW-1185">Reference proteome</keyword>
<evidence type="ECO:0000256" key="10">
    <source>
        <dbReference type="NCBIfam" id="TIGR00487"/>
    </source>
</evidence>
<dbReference type="PROSITE" id="PS01176">
    <property type="entry name" value="IF2"/>
    <property type="match status" value="1"/>
</dbReference>
<dbReference type="Gene3D" id="3.40.50.10050">
    <property type="entry name" value="Translation initiation factor IF- 2, domain 3"/>
    <property type="match status" value="1"/>
</dbReference>
<feature type="non-terminal residue" evidence="15">
    <location>
        <position position="1"/>
    </location>
</feature>
<evidence type="ECO:0000256" key="7">
    <source>
        <dbReference type="ARBA" id="ARBA00022917"/>
    </source>
</evidence>
<dbReference type="PANTHER" id="PTHR43381:SF5">
    <property type="entry name" value="TR-TYPE G DOMAIN-CONTAINING PROTEIN"/>
    <property type="match status" value="1"/>
</dbReference>
<dbReference type="EMBL" id="WJHE01001391">
    <property type="protein sequence ID" value="MST35058.1"/>
    <property type="molecule type" value="Genomic_DNA"/>
</dbReference>
<accession>A0ABW9QZD9</accession>
<comment type="caution">
    <text evidence="15">The sequence shown here is derived from an EMBL/GenBank/DDBJ whole genome shotgun (WGS) entry which is preliminary data.</text>
</comment>
<evidence type="ECO:0000256" key="6">
    <source>
        <dbReference type="ARBA" id="ARBA00022741"/>
    </source>
</evidence>
<dbReference type="InterPro" id="IPR044145">
    <property type="entry name" value="IF2_II"/>
</dbReference>
<dbReference type="GO" id="GO:0003743">
    <property type="term" value="F:translation initiation factor activity"/>
    <property type="evidence" value="ECO:0007669"/>
    <property type="project" value="UniProtKB-KW"/>
</dbReference>
<proteinExistence type="inferred from homology"/>
<dbReference type="InterPro" id="IPR006847">
    <property type="entry name" value="IF2_N"/>
</dbReference>
<dbReference type="InterPro" id="IPR027417">
    <property type="entry name" value="P-loop_NTPase"/>
</dbReference>
<dbReference type="InterPro" id="IPR004161">
    <property type="entry name" value="EFTu-like_2"/>
</dbReference>
<dbReference type="CDD" id="cd03692">
    <property type="entry name" value="mtIF2_IVc"/>
    <property type="match status" value="1"/>
</dbReference>
<dbReference type="SUPFAM" id="SSF50447">
    <property type="entry name" value="Translation proteins"/>
    <property type="match status" value="2"/>
</dbReference>
<evidence type="ECO:0000313" key="15">
    <source>
        <dbReference type="EMBL" id="MST35058.1"/>
    </source>
</evidence>
<evidence type="ECO:0000256" key="8">
    <source>
        <dbReference type="ARBA" id="ARBA00023134"/>
    </source>
</evidence>
<dbReference type="Proteomes" id="UP000437736">
    <property type="component" value="Unassembled WGS sequence"/>
</dbReference>
<evidence type="ECO:0000256" key="4">
    <source>
        <dbReference type="ARBA" id="ARBA00022490"/>
    </source>
</evidence>
<dbReference type="CDD" id="cd03702">
    <property type="entry name" value="IF2_mtIF2_II"/>
    <property type="match status" value="1"/>
</dbReference>
<dbReference type="NCBIfam" id="TIGR00487">
    <property type="entry name" value="IF-2"/>
    <property type="match status" value="1"/>
</dbReference>
<dbReference type="Pfam" id="PF00009">
    <property type="entry name" value="GTP_EFTU"/>
    <property type="match status" value="1"/>
</dbReference>
<dbReference type="Pfam" id="PF22042">
    <property type="entry name" value="EF-G_D2"/>
    <property type="match status" value="1"/>
</dbReference>
<dbReference type="InterPro" id="IPR036925">
    <property type="entry name" value="TIF_IF2_dom3_sf"/>
</dbReference>
<dbReference type="SUPFAM" id="SSF52156">
    <property type="entry name" value="Initiation factor IF2/eIF5b, domain 3"/>
    <property type="match status" value="1"/>
</dbReference>
<evidence type="ECO:0000256" key="1">
    <source>
        <dbReference type="ARBA" id="ARBA00004496"/>
    </source>
</evidence>
<evidence type="ECO:0000256" key="12">
    <source>
        <dbReference type="RuleBase" id="RU000645"/>
    </source>
</evidence>
<evidence type="ECO:0000256" key="3">
    <source>
        <dbReference type="ARBA" id="ARBA00020675"/>
    </source>
</evidence>
<dbReference type="HAMAP" id="MF_00100_B">
    <property type="entry name" value="IF_2_B"/>
    <property type="match status" value="1"/>
</dbReference>
<dbReference type="Pfam" id="PF04760">
    <property type="entry name" value="IF2_N"/>
    <property type="match status" value="1"/>
</dbReference>
<dbReference type="InterPro" id="IPR053905">
    <property type="entry name" value="EF-G-like_DII"/>
</dbReference>
<dbReference type="Gene3D" id="2.40.30.10">
    <property type="entry name" value="Translation factors"/>
    <property type="match status" value="2"/>
</dbReference>
<dbReference type="NCBIfam" id="TIGR00231">
    <property type="entry name" value="small_GTP"/>
    <property type="match status" value="1"/>
</dbReference>
<evidence type="ECO:0000256" key="9">
    <source>
        <dbReference type="ARBA" id="ARBA00025162"/>
    </source>
</evidence>
<dbReference type="InterPro" id="IPR000178">
    <property type="entry name" value="TF_IF2_bacterial-like"/>
</dbReference>
<dbReference type="InterPro" id="IPR023115">
    <property type="entry name" value="TIF_IF2_dom3"/>
</dbReference>
<feature type="compositionally biased region" description="Gly residues" evidence="13">
    <location>
        <begin position="1"/>
        <end position="14"/>
    </location>
</feature>
<comment type="function">
    <text evidence="9 11">One of the essential components for the initiation of protein synthesis. Protects formylmethionyl-tRNA from spontaneous hydrolysis and promotes its binding to the 30S ribosomal subunits. Also involved in the hydrolysis of GTP during the formation of the 70S ribosomal complex.</text>
</comment>
<dbReference type="Pfam" id="PF03144">
    <property type="entry name" value="GTP_EFTU_D2"/>
    <property type="match status" value="1"/>
</dbReference>
<reference evidence="15 16" key="1">
    <citation type="submission" date="2019-11" db="EMBL/GenBank/DDBJ databases">
        <title>Acidiferrimicrobium australis gen. nov., sp. nov., an acidophilic and obligately heterotrophic, member of the Actinobacteria that catalyses dissimilatory oxido- reduction of iron isolated from metal-rich acidic water in Chile.</title>
        <authorList>
            <person name="Gonzalez D."/>
            <person name="Huber K."/>
            <person name="Hedrich S."/>
            <person name="Rojas-Villalobos C."/>
            <person name="Quatrini R."/>
            <person name="Dinamarca M.A."/>
            <person name="Schwarz A."/>
            <person name="Canales C."/>
            <person name="Nancucheo I."/>
        </authorList>
    </citation>
    <scope>NUCLEOTIDE SEQUENCE [LARGE SCALE GENOMIC DNA]</scope>
    <source>
        <strain evidence="15 16">USS-CCA1</strain>
    </source>
</reference>
<gene>
    <name evidence="15" type="primary">infB</name>
    <name evidence="15" type="ORF">GHK86_20300</name>
</gene>
<evidence type="ECO:0000256" key="11">
    <source>
        <dbReference type="RuleBase" id="RU000644"/>
    </source>
</evidence>
<dbReference type="Pfam" id="PF11987">
    <property type="entry name" value="IF-2"/>
    <property type="match status" value="1"/>
</dbReference>
<comment type="subcellular location">
    <subcellularLocation>
        <location evidence="1 12">Cytoplasm</location>
    </subcellularLocation>
</comment>
<dbReference type="InterPro" id="IPR000795">
    <property type="entry name" value="T_Tr_GTP-bd_dom"/>
</dbReference>
<feature type="domain" description="Tr-type G" evidence="14">
    <location>
        <begin position="133"/>
        <end position="302"/>
    </location>
</feature>
<keyword evidence="5 11" id="KW-0396">Initiation factor</keyword>
<dbReference type="PROSITE" id="PS51722">
    <property type="entry name" value="G_TR_2"/>
    <property type="match status" value="1"/>
</dbReference>
<dbReference type="Gene3D" id="3.40.50.300">
    <property type="entry name" value="P-loop containing nucleotide triphosphate hydrolases"/>
    <property type="match status" value="1"/>
</dbReference>
<keyword evidence="6" id="KW-0547">Nucleotide-binding</keyword>
<keyword evidence="7 11" id="KW-0648">Protein biosynthesis</keyword>
<keyword evidence="4" id="KW-0963">Cytoplasm</keyword>
<organism evidence="15 16">
    <name type="scientific">Acidiferrimicrobium australe</name>
    <dbReference type="NCBI Taxonomy" id="2664430"/>
    <lineage>
        <taxon>Bacteria</taxon>
        <taxon>Bacillati</taxon>
        <taxon>Actinomycetota</taxon>
        <taxon>Acidimicrobiia</taxon>
        <taxon>Acidimicrobiales</taxon>
        <taxon>Acidimicrobiaceae</taxon>
        <taxon>Acidiferrimicrobium</taxon>
    </lineage>
</organism>
<evidence type="ECO:0000256" key="13">
    <source>
        <dbReference type="SAM" id="MobiDB-lite"/>
    </source>
</evidence>
<evidence type="ECO:0000256" key="2">
    <source>
        <dbReference type="ARBA" id="ARBA00007733"/>
    </source>
</evidence>
<keyword evidence="8" id="KW-0342">GTP-binding</keyword>
<feature type="region of interest" description="Disordered" evidence="13">
    <location>
        <begin position="1"/>
        <end position="44"/>
    </location>
</feature>
<dbReference type="PANTHER" id="PTHR43381">
    <property type="entry name" value="TRANSLATION INITIATION FACTOR IF-2-RELATED"/>
    <property type="match status" value="1"/>
</dbReference>